<evidence type="ECO:0000313" key="2">
    <source>
        <dbReference type="EMBL" id="CAK9010801.1"/>
    </source>
</evidence>
<reference evidence="2 3" key="1">
    <citation type="submission" date="2024-02" db="EMBL/GenBank/DDBJ databases">
        <authorList>
            <person name="Chen Y."/>
            <person name="Shah S."/>
            <person name="Dougan E. K."/>
            <person name="Thang M."/>
            <person name="Chan C."/>
        </authorList>
    </citation>
    <scope>NUCLEOTIDE SEQUENCE [LARGE SCALE GENOMIC DNA]</scope>
</reference>
<accession>A0ABP0J8Y4</accession>
<evidence type="ECO:0000313" key="3">
    <source>
        <dbReference type="Proteomes" id="UP001642484"/>
    </source>
</evidence>
<name>A0ABP0J8Y4_9DINO</name>
<evidence type="ECO:0000256" key="1">
    <source>
        <dbReference type="SAM" id="MobiDB-lite"/>
    </source>
</evidence>
<proteinExistence type="predicted"/>
<dbReference type="EMBL" id="CAXAMN010004736">
    <property type="protein sequence ID" value="CAK9010801.1"/>
    <property type="molecule type" value="Genomic_DNA"/>
</dbReference>
<protein>
    <submittedName>
        <fullName evidence="2">Uncharacterized protein</fullName>
    </submittedName>
</protein>
<sequence length="69" mass="7081">MVGTLPAGQPTSRGTAEPSVARRRVGPDFGTSSLKLEDRSGQGRAPQSRVVRPAPIEAGPGPLAKSRCG</sequence>
<organism evidence="2 3">
    <name type="scientific">Durusdinium trenchii</name>
    <dbReference type="NCBI Taxonomy" id="1381693"/>
    <lineage>
        <taxon>Eukaryota</taxon>
        <taxon>Sar</taxon>
        <taxon>Alveolata</taxon>
        <taxon>Dinophyceae</taxon>
        <taxon>Suessiales</taxon>
        <taxon>Symbiodiniaceae</taxon>
        <taxon>Durusdinium</taxon>
    </lineage>
</organism>
<gene>
    <name evidence="2" type="ORF">CCMP2556_LOCUS10211</name>
</gene>
<dbReference type="Proteomes" id="UP001642484">
    <property type="component" value="Unassembled WGS sequence"/>
</dbReference>
<feature type="region of interest" description="Disordered" evidence="1">
    <location>
        <begin position="1"/>
        <end position="69"/>
    </location>
</feature>
<comment type="caution">
    <text evidence="2">The sequence shown here is derived from an EMBL/GenBank/DDBJ whole genome shotgun (WGS) entry which is preliminary data.</text>
</comment>
<keyword evidence="3" id="KW-1185">Reference proteome</keyword>